<dbReference type="PROSITE" id="PS50060">
    <property type="entry name" value="MAM_2"/>
    <property type="match status" value="2"/>
</dbReference>
<dbReference type="Pfam" id="PF00041">
    <property type="entry name" value="fn3"/>
    <property type="match status" value="1"/>
</dbReference>
<evidence type="ECO:0000313" key="14">
    <source>
        <dbReference type="Proteomes" id="UP000284892"/>
    </source>
</evidence>
<name>A0A420DXF7_9FLAO</name>
<feature type="domain" description="Fibronectin type-III" evidence="11">
    <location>
        <begin position="508"/>
        <end position="594"/>
    </location>
</feature>
<evidence type="ECO:0000256" key="7">
    <source>
        <dbReference type="ARBA" id="ARBA00023180"/>
    </source>
</evidence>
<dbReference type="PROSITE" id="PS00133">
    <property type="entry name" value="CARBOXYPEPT_ZN_2"/>
    <property type="match status" value="1"/>
</dbReference>
<dbReference type="GO" id="GO:0008270">
    <property type="term" value="F:zinc ion binding"/>
    <property type="evidence" value="ECO:0007669"/>
    <property type="project" value="InterPro"/>
</dbReference>
<comment type="similarity">
    <text evidence="2 8">Belongs to the peptidase M14 family.</text>
</comment>
<evidence type="ECO:0000256" key="5">
    <source>
        <dbReference type="ARBA" id="ARBA00022801"/>
    </source>
</evidence>
<dbReference type="SUPFAM" id="SSF53187">
    <property type="entry name" value="Zn-dependent exopeptidases"/>
    <property type="match status" value="1"/>
</dbReference>
<dbReference type="GO" id="GO:0005615">
    <property type="term" value="C:extracellular space"/>
    <property type="evidence" value="ECO:0007669"/>
    <property type="project" value="TreeGrafter"/>
</dbReference>
<dbReference type="CDD" id="cd06263">
    <property type="entry name" value="MAM"/>
    <property type="match status" value="2"/>
</dbReference>
<keyword evidence="7" id="KW-0325">Glycoprotein</keyword>
<dbReference type="PRINTS" id="PR00765">
    <property type="entry name" value="CRBOXYPTASEA"/>
</dbReference>
<sequence length="1673" mass="178904">MNMKTKLLLIVVILCFNFTFSQNKHKDKAESYLKAKGEITFTFKIKNQSDLKSITSQLSIVNFDSKTQTVKAWANENQFKEFLRRNIPFKVDAIDNEIGPVQMSSSNSVLYRANNLTFPLTSYPTYADYAQQMANFAADNPSICELVDIGGTVEGAGGGNKRLLFIKLSDNVLTQEQEPRVMYTSSMHGDEIAGFPMMLDLIDYFITAYNDVGHSDHARVKNLIDNSEVWINPLANPDGTYYNSASNTSVANARRANANGVDLNRNYPDPSGVLHPDNQAYQTETLAFMNLAETKHFVVSANFHGGTEVVNYPWDYTYNRHPDDAWWIHVSSEYANNVQADGANNGFSNYFTDINNNGITHGADWYLVNGGRQDYMNFENQAKESTIELSLVKTPSASLLDNYWLSNKEALIDYLVQGTYGFRGVVKDAVSGNPIEATVKMVGHDDLGSWTTTELPYGDYYRPIKSGTYDIIFEAPCYQSFTLNNQIISDFQTVTLADVLLTPIGAVSPTGLVASNIGATTATLTWDASSGSTYDLRYREVGSSNWIVNAEPSASSSLSGLIAETQYEAQVRSKCTGGSNSPYSASINFTTIDVQLSYCNSASTNTNDEYISRVQLNTIDNSSGPQFYSDFTSQSTILTKDSQYTITVTPTWTGQVYNEAYSVWIDYNRDGDFNDSGEQVWSQGNTQATTVSGSFTIPTSATESSTRMRVTMRYNQVPGPCDSFTYGEVEDYTVVIESSAPDTTAPVIVLNGSSTIDLDVGSTYTELGATASDNIDGDITGSIVIGGDVVNTSSAGTYVVTYNVSDAAGNAATEVTRTVNVIPDTTAPVIVLNGSSTISLDLGGTYTEQGATATDNIDGDITGSIVIGGDVVNTSLAGAYVVTYNVSDAAGNAATQVTRTVNVIPDTTAPVIVLNGSSTISLDLGGTYTEQGATATDNIDGDITGSIVIGGDVVNTSSAGAYVVTYNVSDTAGNVATEVTRTVNVIPDTTAPVIVLNGSSTIDLDVGGTYTEQGATATDNIDGDITGSIVIGGDVINTSLAGAYVVTYNVSDAAGNAATEVTRTVNVIPDTTAPVIVLNGSSTIDLDVGSTYTELGATASDIIDGDITGSIIIGGDVVNTSLAGAYVVTYNVSDAAGNAATEATRTVNVIPDTTAPVIVLNGSSTINLDLGGTYTELGATASDNIDGDITSNIVVEGDVVNTSLAGTYVVTYNVSDAAGNAATEATRTVNVNEIVNGCTGGISSFPYSEGFENTLGAWSQSTNDDINWTVDANGTPSNNTGPASAIQGAYYVFVEASVNGTGYPDKRAILNSPCFDLSALSEATFSFKYHMYGASDMGSIDLEISNDQGNTWTSIWNQTGNKGNSWQTANVDLTAYVGGGVQLRFNRFVGSTWQADIAIDDVSLVEGEFVITQCSGGITTYPYTEGFENSIGAWSQSTADDINWTVDANGTPSNNTGPSSAIEGNNYIFVEASGNGTGYPSKQAIITSPCYDFTNETLIKFDFNYHMYGSTDMGTIALEVSNDDGNNWVSVWSESGNKGNSWQSYSVDLSSYSGESIQLRFNRITGGTWQADIAIDNINLTTSSGSARFQQVKDIDYNFSTIKLYPNPVKGNSLNVVTTYTNMSYEIYNTVGQIVAKGKVKNNTINIENLEGAFYQIKFTTKNKTIIKRFIKE</sequence>
<dbReference type="CDD" id="cd00063">
    <property type="entry name" value="FN3"/>
    <property type="match status" value="1"/>
</dbReference>
<keyword evidence="3" id="KW-0479">Metal-binding</keyword>
<dbReference type="GO" id="GO:0016485">
    <property type="term" value="P:protein processing"/>
    <property type="evidence" value="ECO:0007669"/>
    <property type="project" value="TreeGrafter"/>
</dbReference>
<dbReference type="InterPro" id="IPR008969">
    <property type="entry name" value="CarboxyPept-like_regulatory"/>
</dbReference>
<dbReference type="InterPro" id="IPR045474">
    <property type="entry name" value="GEVED"/>
</dbReference>
<dbReference type="GO" id="GO:0005975">
    <property type="term" value="P:carbohydrate metabolic process"/>
    <property type="evidence" value="ECO:0007669"/>
    <property type="project" value="UniProtKB-ARBA"/>
</dbReference>
<dbReference type="SUPFAM" id="SSF49464">
    <property type="entry name" value="Carboxypeptidase regulatory domain-like"/>
    <property type="match status" value="1"/>
</dbReference>
<evidence type="ECO:0000259" key="11">
    <source>
        <dbReference type="PROSITE" id="PS50853"/>
    </source>
</evidence>
<organism evidence="13 14">
    <name type="scientific">Ichthyenterobacterium magnum</name>
    <dbReference type="NCBI Taxonomy" id="1230530"/>
    <lineage>
        <taxon>Bacteria</taxon>
        <taxon>Pseudomonadati</taxon>
        <taxon>Bacteroidota</taxon>
        <taxon>Flavobacteriia</taxon>
        <taxon>Flavobacteriales</taxon>
        <taxon>Flavobacteriaceae</taxon>
        <taxon>Ichthyenterobacterium</taxon>
    </lineage>
</organism>
<dbReference type="InterPro" id="IPR057247">
    <property type="entry name" value="CARBOXYPEPT_ZN_2"/>
</dbReference>
<accession>A0A420DXF7</accession>
<dbReference type="Pfam" id="PF20009">
    <property type="entry name" value="GEVED"/>
    <property type="match status" value="1"/>
</dbReference>
<protein>
    <submittedName>
        <fullName evidence="13">Putative secreted protein (Por secretion system target)</fullName>
    </submittedName>
</protein>
<dbReference type="Gene3D" id="2.60.40.10">
    <property type="entry name" value="Immunoglobulins"/>
    <property type="match status" value="7"/>
</dbReference>
<keyword evidence="14" id="KW-1185">Reference proteome</keyword>
<evidence type="ECO:0000256" key="6">
    <source>
        <dbReference type="ARBA" id="ARBA00022833"/>
    </source>
</evidence>
<dbReference type="Gene3D" id="2.60.40.1120">
    <property type="entry name" value="Carboxypeptidase-like, regulatory domain"/>
    <property type="match status" value="1"/>
</dbReference>
<feature type="domain" description="MAM" evidence="10">
    <location>
        <begin position="1247"/>
        <end position="1416"/>
    </location>
</feature>
<proteinExistence type="inferred from homology"/>
<evidence type="ECO:0000313" key="13">
    <source>
        <dbReference type="EMBL" id="RKE98899.1"/>
    </source>
</evidence>
<dbReference type="PANTHER" id="PTHR11532:SF57">
    <property type="entry name" value="CARBOXYPEPTIDASE D, B"/>
    <property type="match status" value="1"/>
</dbReference>
<dbReference type="Pfam" id="PF16403">
    <property type="entry name" value="Bact_surface_Ig-like"/>
    <property type="match status" value="6"/>
</dbReference>
<dbReference type="PROSITE" id="PS50853">
    <property type="entry name" value="FN3"/>
    <property type="match status" value="1"/>
</dbReference>
<feature type="active site" description="Proton donor/acceptor" evidence="8">
    <location>
        <position position="388"/>
    </location>
</feature>
<evidence type="ECO:0000256" key="1">
    <source>
        <dbReference type="ARBA" id="ARBA00001947"/>
    </source>
</evidence>
<keyword evidence="5" id="KW-0378">Hydrolase</keyword>
<dbReference type="InterPro" id="IPR013320">
    <property type="entry name" value="ConA-like_dom_sf"/>
</dbReference>
<dbReference type="Gene3D" id="3.40.630.10">
    <property type="entry name" value="Zn peptidases"/>
    <property type="match status" value="1"/>
</dbReference>
<dbReference type="OrthoDB" id="1652165at2"/>
<reference evidence="13 14" key="1">
    <citation type="submission" date="2018-09" db="EMBL/GenBank/DDBJ databases">
        <title>Genomic Encyclopedia of Archaeal and Bacterial Type Strains, Phase II (KMG-II): from individual species to whole genera.</title>
        <authorList>
            <person name="Goeker M."/>
        </authorList>
    </citation>
    <scope>NUCLEOTIDE SEQUENCE [LARGE SCALE GENOMIC DNA]</scope>
    <source>
        <strain evidence="13 14">DSM 26283</strain>
    </source>
</reference>
<dbReference type="PANTHER" id="PTHR11532">
    <property type="entry name" value="PROTEASE M14 CARBOXYPEPTIDASE"/>
    <property type="match status" value="1"/>
</dbReference>
<dbReference type="InterPro" id="IPR026444">
    <property type="entry name" value="Secre_tail"/>
</dbReference>
<dbReference type="SUPFAM" id="SSF49265">
    <property type="entry name" value="Fibronectin type III"/>
    <property type="match status" value="1"/>
</dbReference>
<evidence type="ECO:0000256" key="8">
    <source>
        <dbReference type="PROSITE-ProRule" id="PRU01379"/>
    </source>
</evidence>
<evidence type="ECO:0000256" key="4">
    <source>
        <dbReference type="ARBA" id="ARBA00022729"/>
    </source>
</evidence>
<evidence type="ECO:0000256" key="3">
    <source>
        <dbReference type="ARBA" id="ARBA00022723"/>
    </source>
</evidence>
<dbReference type="EMBL" id="RAQJ01000001">
    <property type="protein sequence ID" value="RKE98899.1"/>
    <property type="molecule type" value="Genomic_DNA"/>
</dbReference>
<feature type="chain" id="PRO_5019371263" evidence="9">
    <location>
        <begin position="22"/>
        <end position="1673"/>
    </location>
</feature>
<dbReference type="CDD" id="cd18173">
    <property type="entry name" value="M14_CP_bacteria"/>
    <property type="match status" value="1"/>
</dbReference>
<dbReference type="Pfam" id="PF18962">
    <property type="entry name" value="Por_Secre_tail"/>
    <property type="match status" value="1"/>
</dbReference>
<dbReference type="SMART" id="SM00137">
    <property type="entry name" value="MAM"/>
    <property type="match status" value="2"/>
</dbReference>
<dbReference type="NCBIfam" id="TIGR04183">
    <property type="entry name" value="Por_Secre_tail"/>
    <property type="match status" value="1"/>
</dbReference>
<dbReference type="InterPro" id="IPR032179">
    <property type="entry name" value="Cry22Aa_Ig-like"/>
</dbReference>
<gene>
    <name evidence="13" type="ORF">BXY80_0994</name>
</gene>
<keyword evidence="4 9" id="KW-0732">Signal</keyword>
<dbReference type="GO" id="GO:0004181">
    <property type="term" value="F:metallocarboxypeptidase activity"/>
    <property type="evidence" value="ECO:0007669"/>
    <property type="project" value="InterPro"/>
</dbReference>
<dbReference type="SUPFAM" id="SSF49899">
    <property type="entry name" value="Concanavalin A-like lectins/glucanases"/>
    <property type="match status" value="2"/>
</dbReference>
<comment type="caution">
    <text evidence="13">The sequence shown here is derived from an EMBL/GenBank/DDBJ whole genome shotgun (WGS) entry which is preliminary data.</text>
</comment>
<evidence type="ECO:0000259" key="12">
    <source>
        <dbReference type="PROSITE" id="PS52035"/>
    </source>
</evidence>
<dbReference type="PROSITE" id="PS52035">
    <property type="entry name" value="PEPTIDASE_M14"/>
    <property type="match status" value="1"/>
</dbReference>
<dbReference type="Gene3D" id="2.60.120.200">
    <property type="match status" value="2"/>
</dbReference>
<dbReference type="InterPro" id="IPR000998">
    <property type="entry name" value="MAM_dom"/>
</dbReference>
<dbReference type="InterPro" id="IPR013783">
    <property type="entry name" value="Ig-like_fold"/>
</dbReference>
<dbReference type="Proteomes" id="UP000284892">
    <property type="component" value="Unassembled WGS sequence"/>
</dbReference>
<evidence type="ECO:0000256" key="9">
    <source>
        <dbReference type="SAM" id="SignalP"/>
    </source>
</evidence>
<dbReference type="InterPro" id="IPR003961">
    <property type="entry name" value="FN3_dom"/>
</dbReference>
<feature type="domain" description="Peptidase M14" evidence="12">
    <location>
        <begin position="122"/>
        <end position="418"/>
    </location>
</feature>
<dbReference type="GO" id="GO:0016020">
    <property type="term" value="C:membrane"/>
    <property type="evidence" value="ECO:0007669"/>
    <property type="project" value="InterPro"/>
</dbReference>
<dbReference type="SMART" id="SM00060">
    <property type="entry name" value="FN3"/>
    <property type="match status" value="1"/>
</dbReference>
<dbReference type="GO" id="GO:0004553">
    <property type="term" value="F:hydrolase activity, hydrolyzing O-glycosyl compounds"/>
    <property type="evidence" value="ECO:0007669"/>
    <property type="project" value="UniProtKB-ARBA"/>
</dbReference>
<keyword evidence="6" id="KW-0862">Zinc</keyword>
<dbReference type="InterPro" id="IPR050753">
    <property type="entry name" value="Peptidase_M14_domain"/>
</dbReference>
<evidence type="ECO:0000259" key="10">
    <source>
        <dbReference type="PROSITE" id="PS50060"/>
    </source>
</evidence>
<comment type="cofactor">
    <cofactor evidence="1">
        <name>Zn(2+)</name>
        <dbReference type="ChEBI" id="CHEBI:29105"/>
    </cofactor>
</comment>
<dbReference type="Pfam" id="PF00629">
    <property type="entry name" value="MAM"/>
    <property type="match status" value="2"/>
</dbReference>
<dbReference type="Pfam" id="PF00246">
    <property type="entry name" value="Peptidase_M14"/>
    <property type="match status" value="1"/>
</dbReference>
<feature type="domain" description="MAM" evidence="10">
    <location>
        <begin position="1423"/>
        <end position="1588"/>
    </location>
</feature>
<dbReference type="GO" id="GO:0006518">
    <property type="term" value="P:peptide metabolic process"/>
    <property type="evidence" value="ECO:0007669"/>
    <property type="project" value="TreeGrafter"/>
</dbReference>
<feature type="signal peptide" evidence="9">
    <location>
        <begin position="1"/>
        <end position="21"/>
    </location>
</feature>
<dbReference type="InterPro" id="IPR000834">
    <property type="entry name" value="Peptidase_M14"/>
</dbReference>
<dbReference type="NCBIfam" id="NF038128">
    <property type="entry name" value="choice_anch_J"/>
    <property type="match status" value="2"/>
</dbReference>
<dbReference type="InterPro" id="IPR036116">
    <property type="entry name" value="FN3_sf"/>
</dbReference>
<evidence type="ECO:0000256" key="2">
    <source>
        <dbReference type="ARBA" id="ARBA00005988"/>
    </source>
</evidence>
<dbReference type="SMART" id="SM00631">
    <property type="entry name" value="Zn_pept"/>
    <property type="match status" value="1"/>
</dbReference>